<dbReference type="EMBL" id="CP033361">
    <property type="protein sequence ID" value="QKC75593.1"/>
    <property type="molecule type" value="Genomic_DNA"/>
</dbReference>
<protein>
    <recommendedName>
        <fullName evidence="3">Aminoglycoside phosphotransferase domain-containing protein</fullName>
    </recommendedName>
</protein>
<dbReference type="PANTHER" id="PTHR43883:SF1">
    <property type="entry name" value="GLUCONOKINASE"/>
    <property type="match status" value="1"/>
</dbReference>
<dbReference type="SUPFAM" id="SSF56112">
    <property type="entry name" value="Protein kinase-like (PK-like)"/>
    <property type="match status" value="1"/>
</dbReference>
<dbReference type="KEGG" id="merd:EB233_08610"/>
<organism evidence="1 2">
    <name type="scientific">Mesorhizobium erdmanii</name>
    <dbReference type="NCBI Taxonomy" id="1777866"/>
    <lineage>
        <taxon>Bacteria</taxon>
        <taxon>Pseudomonadati</taxon>
        <taxon>Pseudomonadota</taxon>
        <taxon>Alphaproteobacteria</taxon>
        <taxon>Hyphomicrobiales</taxon>
        <taxon>Phyllobacteriaceae</taxon>
        <taxon>Mesorhizobium</taxon>
    </lineage>
</organism>
<evidence type="ECO:0000313" key="1">
    <source>
        <dbReference type="EMBL" id="QKC75593.1"/>
    </source>
</evidence>
<accession>A0A6M7UHM4</accession>
<dbReference type="AlphaFoldDB" id="A0A6M7UHM4"/>
<dbReference type="InterPro" id="IPR011009">
    <property type="entry name" value="Kinase-like_dom_sf"/>
</dbReference>
<evidence type="ECO:0008006" key="3">
    <source>
        <dbReference type="Google" id="ProtNLM"/>
    </source>
</evidence>
<proteinExistence type="predicted"/>
<dbReference type="RefSeq" id="WP_064992345.1">
    <property type="nucleotide sequence ID" value="NZ_CP033361.1"/>
</dbReference>
<reference evidence="1 2" key="1">
    <citation type="submission" date="2018-10" db="EMBL/GenBank/DDBJ databases">
        <authorList>
            <person name="Perry B.J."/>
            <person name="Sullivan J.T."/>
            <person name="Murphy R.J.T."/>
            <person name="Ramsay J.P."/>
            <person name="Ronson C.W."/>
        </authorList>
    </citation>
    <scope>NUCLEOTIDE SEQUENCE [LARGE SCALE GENOMIC DNA]</scope>
    <source>
        <strain evidence="1 2">NZP2014</strain>
    </source>
</reference>
<name>A0A6M7UHM4_9HYPH</name>
<sequence>MIDLAAKVRFLSDVRSYPRPAFSVEARETHMSWVFLTDDRVYKLKKPVRYPFLDFRALARRRFFCEEELRLNKKLAADTYRSVIPLRCDLSGHLNLAGEGRVVDWLVKMKRLPEADLLDARLRNGLVTRSDIQKLGELMASFYSGCPPQIEDGGLYLKNLAKEQAVNRAILGQPALGVADAALPILDIADARFEELATRIKARIEEGRIVEGHGDLRSEHVYVGTPMQVIDCLEFDRTMRIVDPYDEINYLGLECAMLGAGWVRTVLLDTLETHLGARPDDEVLAFYGSFRMLLRARLCVAHLLDSVVRDPKRWPALALAYIAGAKRELTAPCLPIRKSNRLRAGA</sequence>
<dbReference type="PANTHER" id="PTHR43883">
    <property type="entry name" value="SLR0207 PROTEIN"/>
    <property type="match status" value="1"/>
</dbReference>
<dbReference type="Proteomes" id="UP000503339">
    <property type="component" value="Chromosome"/>
</dbReference>
<dbReference type="InterPro" id="IPR052732">
    <property type="entry name" value="Cell-binding_unc_protein"/>
</dbReference>
<evidence type="ECO:0000313" key="2">
    <source>
        <dbReference type="Proteomes" id="UP000503339"/>
    </source>
</evidence>
<keyword evidence="2" id="KW-1185">Reference proteome</keyword>
<gene>
    <name evidence="1" type="ORF">EB233_08610</name>
</gene>